<evidence type="ECO:0000313" key="2">
    <source>
        <dbReference type="Proteomes" id="UP000245368"/>
    </source>
</evidence>
<gene>
    <name evidence="1" type="ORF">DKM44_12835</name>
</gene>
<proteinExistence type="predicted"/>
<dbReference type="KEGG" id="dez:DKM44_12835"/>
<protein>
    <recommendedName>
        <fullName evidence="3">Head-tail adaptor protein</fullName>
    </recommendedName>
</protein>
<keyword evidence="2" id="KW-1185">Reference proteome</keyword>
<dbReference type="Proteomes" id="UP000245368">
    <property type="component" value="Chromosome"/>
</dbReference>
<evidence type="ECO:0000313" key="1">
    <source>
        <dbReference type="EMBL" id="AWN24007.1"/>
    </source>
</evidence>
<evidence type="ECO:0008006" key="3">
    <source>
        <dbReference type="Google" id="ProtNLM"/>
    </source>
</evidence>
<dbReference type="EMBL" id="CP029494">
    <property type="protein sequence ID" value="AWN24007.1"/>
    <property type="molecule type" value="Genomic_DNA"/>
</dbReference>
<name>A0A2Z3JFP2_9DEIO</name>
<organism evidence="1 2">
    <name type="scientific">Deinococcus irradiatisoli</name>
    <dbReference type="NCBI Taxonomy" id="2202254"/>
    <lineage>
        <taxon>Bacteria</taxon>
        <taxon>Thermotogati</taxon>
        <taxon>Deinococcota</taxon>
        <taxon>Deinococci</taxon>
        <taxon>Deinococcales</taxon>
        <taxon>Deinococcaceae</taxon>
        <taxon>Deinococcus</taxon>
    </lineage>
</organism>
<sequence>MTSVATVIDLVPGAVGVLGEPTAPSWAPREGTLPCASFPISRQGLERAQLLKVTATREVFLNPIPLNPSTTRLNVDGTTYAVKDSREWPQVTVVLAEEVN</sequence>
<dbReference type="AlphaFoldDB" id="A0A2Z3JFP2"/>
<accession>A0A2Z3JFP2</accession>
<reference evidence="1 2" key="1">
    <citation type="submission" date="2018-05" db="EMBL/GenBank/DDBJ databases">
        <title>Complete Genome Sequence of Deinococcus sp. strain 17bor-2.</title>
        <authorList>
            <person name="Srinivasan S."/>
        </authorList>
    </citation>
    <scope>NUCLEOTIDE SEQUENCE [LARGE SCALE GENOMIC DNA]</scope>
    <source>
        <strain evidence="1 2">17bor-2</strain>
    </source>
</reference>